<evidence type="ECO:0000256" key="1">
    <source>
        <dbReference type="ARBA" id="ARBA00004328"/>
    </source>
</evidence>
<comment type="subcellular location">
    <subcellularLocation>
        <location evidence="1">Virion</location>
    </subcellularLocation>
</comment>
<dbReference type="Gene3D" id="3.30.2400.10">
    <property type="entry name" value="Major capsid protein gp5"/>
    <property type="match status" value="1"/>
</dbReference>
<dbReference type="InterPro" id="IPR054612">
    <property type="entry name" value="Phage_capsid-like_C"/>
</dbReference>
<feature type="region of interest" description="Disordered" evidence="2">
    <location>
        <begin position="53"/>
        <end position="73"/>
    </location>
</feature>
<evidence type="ECO:0000313" key="5">
    <source>
        <dbReference type="Proteomes" id="UP000824241"/>
    </source>
</evidence>
<accession>A0A9D1J457</accession>
<sequence length="361" mass="39222">MRKIEELRAALADRRKEAESLLDAGKVAEAKAKMEEVQAAKAAVEMQAELDRMEEEEARGRHASGAGKEETGGVKALADAARHGFKAATNLNETTGANGGYTVPEDIETQIRELRESADSLDRLVTVEQVTTLSGARTYKTRAQQTGMTKVAEGAALAAADGPSFTRVEYTVEKYGDLFYATNELLEDTDANIVGALIRWISGASRVGRNNLILSTINTALSAATELSDADGIKKAMNVTLDPAFWPYIRIVTNQDGFQYLDTLKDSDGRYLLTPMVQDPTRKLLFGHEVTVLSNATLASTTSGSAATKKTIYPFYVGDFSQITLFVRKGLTVDSSNVAASAWENYLTSWRAIERLDCALV</sequence>
<dbReference type="AlphaFoldDB" id="A0A9D1J457"/>
<dbReference type="InterPro" id="IPR024455">
    <property type="entry name" value="Phage_capsid"/>
</dbReference>
<reference evidence="4" key="1">
    <citation type="submission" date="2020-10" db="EMBL/GenBank/DDBJ databases">
        <authorList>
            <person name="Gilroy R."/>
        </authorList>
    </citation>
    <scope>NUCLEOTIDE SEQUENCE</scope>
    <source>
        <strain evidence="4">CHK189-12415</strain>
    </source>
</reference>
<protein>
    <submittedName>
        <fullName evidence="4">Phage major capsid protein</fullName>
    </submittedName>
</protein>
<dbReference type="NCBIfam" id="TIGR01554">
    <property type="entry name" value="major_cap_HK97"/>
    <property type="match status" value="1"/>
</dbReference>
<dbReference type="Gene3D" id="3.30.2320.10">
    <property type="entry name" value="hypothetical protein PF0899 domain"/>
    <property type="match status" value="1"/>
</dbReference>
<reference evidence="4" key="2">
    <citation type="journal article" date="2021" name="PeerJ">
        <title>Extensive microbial diversity within the chicken gut microbiome revealed by metagenomics and culture.</title>
        <authorList>
            <person name="Gilroy R."/>
            <person name="Ravi A."/>
            <person name="Getino M."/>
            <person name="Pursley I."/>
            <person name="Horton D.L."/>
            <person name="Alikhan N.F."/>
            <person name="Baker D."/>
            <person name="Gharbi K."/>
            <person name="Hall N."/>
            <person name="Watson M."/>
            <person name="Adriaenssens E.M."/>
            <person name="Foster-Nyarko E."/>
            <person name="Jarju S."/>
            <person name="Secka A."/>
            <person name="Antonio M."/>
            <person name="Oren A."/>
            <person name="Chaudhuri R.R."/>
            <person name="La Ragione R."/>
            <person name="Hildebrand F."/>
            <person name="Pallen M.J."/>
        </authorList>
    </citation>
    <scope>NUCLEOTIDE SEQUENCE</scope>
    <source>
        <strain evidence="4">CHK189-12415</strain>
    </source>
</reference>
<name>A0A9D1J457_9FIRM</name>
<dbReference type="Proteomes" id="UP000824241">
    <property type="component" value="Unassembled WGS sequence"/>
</dbReference>
<dbReference type="EMBL" id="DVHA01000075">
    <property type="protein sequence ID" value="HIR60381.1"/>
    <property type="molecule type" value="Genomic_DNA"/>
</dbReference>
<dbReference type="SUPFAM" id="SSF56563">
    <property type="entry name" value="Major capsid protein gp5"/>
    <property type="match status" value="1"/>
</dbReference>
<organism evidence="4 5">
    <name type="scientific">Candidatus Faecivivens stercoravium</name>
    <dbReference type="NCBI Taxonomy" id="2840803"/>
    <lineage>
        <taxon>Bacteria</taxon>
        <taxon>Bacillati</taxon>
        <taxon>Bacillota</taxon>
        <taxon>Clostridia</taxon>
        <taxon>Eubacteriales</taxon>
        <taxon>Oscillospiraceae</taxon>
        <taxon>Oscillospiraceae incertae sedis</taxon>
        <taxon>Candidatus Faecivivens</taxon>
    </lineage>
</organism>
<evidence type="ECO:0000256" key="2">
    <source>
        <dbReference type="SAM" id="MobiDB-lite"/>
    </source>
</evidence>
<feature type="non-terminal residue" evidence="4">
    <location>
        <position position="361"/>
    </location>
</feature>
<proteinExistence type="predicted"/>
<feature type="domain" description="Phage capsid-like C-terminal" evidence="3">
    <location>
        <begin position="99"/>
        <end position="361"/>
    </location>
</feature>
<evidence type="ECO:0000259" key="3">
    <source>
        <dbReference type="Pfam" id="PF05065"/>
    </source>
</evidence>
<dbReference type="Pfam" id="PF05065">
    <property type="entry name" value="Phage_capsid"/>
    <property type="match status" value="1"/>
</dbReference>
<comment type="caution">
    <text evidence="4">The sequence shown here is derived from an EMBL/GenBank/DDBJ whole genome shotgun (WGS) entry which is preliminary data.</text>
</comment>
<gene>
    <name evidence="4" type="ORF">IAB37_02240</name>
</gene>
<evidence type="ECO:0000313" key="4">
    <source>
        <dbReference type="EMBL" id="HIR60381.1"/>
    </source>
</evidence>